<organism evidence="2 3">
    <name type="scientific">Hydra vulgaris</name>
    <name type="common">Hydra</name>
    <name type="synonym">Hydra attenuata</name>
    <dbReference type="NCBI Taxonomy" id="6087"/>
    <lineage>
        <taxon>Eukaryota</taxon>
        <taxon>Metazoa</taxon>
        <taxon>Cnidaria</taxon>
        <taxon>Hydrozoa</taxon>
        <taxon>Hydroidolina</taxon>
        <taxon>Anthoathecata</taxon>
        <taxon>Aplanulata</taxon>
        <taxon>Hydridae</taxon>
        <taxon>Hydra</taxon>
    </lineage>
</organism>
<feature type="region of interest" description="Disordered" evidence="1">
    <location>
        <begin position="371"/>
        <end position="408"/>
    </location>
</feature>
<evidence type="ECO:0000256" key="1">
    <source>
        <dbReference type="SAM" id="MobiDB-lite"/>
    </source>
</evidence>
<protein>
    <submittedName>
        <fullName evidence="3">Uncharacterized protein LOC100208039</fullName>
    </submittedName>
</protein>
<proteinExistence type="predicted"/>
<feature type="region of interest" description="Disordered" evidence="1">
    <location>
        <begin position="151"/>
        <end position="197"/>
    </location>
</feature>
<evidence type="ECO:0000313" key="3">
    <source>
        <dbReference type="RefSeq" id="XP_065673654.1"/>
    </source>
</evidence>
<keyword evidence="2" id="KW-1185">Reference proteome</keyword>
<gene>
    <name evidence="3" type="primary">LOC100208039</name>
</gene>
<accession>A0ABM4DGS3</accession>
<feature type="compositionally biased region" description="Polar residues" evidence="1">
    <location>
        <begin position="60"/>
        <end position="71"/>
    </location>
</feature>
<feature type="compositionally biased region" description="Low complexity" evidence="1">
    <location>
        <begin position="182"/>
        <end position="193"/>
    </location>
</feature>
<feature type="compositionally biased region" description="Polar residues" evidence="1">
    <location>
        <begin position="375"/>
        <end position="394"/>
    </location>
</feature>
<reference evidence="3" key="1">
    <citation type="submission" date="2025-08" db="UniProtKB">
        <authorList>
            <consortium name="RefSeq"/>
        </authorList>
    </citation>
    <scope>IDENTIFICATION</scope>
</reference>
<sequence length="654" mass="73220">MSYVFSKALQQQKSPTEERQRRKTLPTGWDTTVSPNLEHVTAERTPPIVAPKPKQDNTDQTKAAQNLSGASKSAAFRNAGSRSFSFDNEASAGPKMGGAFARLQANLENPSTTTSSIYSEKYEAYRIQRSLKEHGVLPSELRSNEQLQKYGLDKMEPPKVLPKPSKGSVENKRSAFSKNRSETMPSPSTTTEEPFYHKNKSFGSLDYNDLIISEEHFTKPTPDTNENETQPETKAMDEVFVRENNEIVNGQRQLNETIEELEKMSFELDSNKGGSFFEKVENEKNHTQVNLEPDAIQQNDKKVQDEVNGELPPDSVALSLSKPNQASNEIQFSKVSDELKAQDVKADSVEFLNETVDNSVELINLQKDNEKSITDLENPNSITDQTVETPNSPTEHVESKESHLDDLSTNTSAIDSNRVESCKVEDLSLTNAAVKDEVPPIHLLVDKEASLTNAVVEEVSPVHNQEIVFLNKNELEGNLVESPIIDLESSNRLNDSVTRLSDPLLEMKSEMNLTQEISVLLESSLFSNSPLESDFSLEQTNDHSFCHSKEELENAVKICETSDKPFVLQPDSVNELPSHQIATEINPEHTVDSFKNDFQESEKYQIKSDVDVEKAHEQSLLKNELKDESVGVVKTEKDIDDVNNNSSYNFDTAF</sequence>
<dbReference type="Proteomes" id="UP001652625">
    <property type="component" value="Chromosome 14"/>
</dbReference>
<feature type="compositionally biased region" description="Basic and acidic residues" evidence="1">
    <location>
        <begin position="395"/>
        <end position="406"/>
    </location>
</feature>
<evidence type="ECO:0000313" key="2">
    <source>
        <dbReference type="Proteomes" id="UP001652625"/>
    </source>
</evidence>
<dbReference type="RefSeq" id="XP_065673654.1">
    <property type="nucleotide sequence ID" value="XM_065817582.1"/>
</dbReference>
<feature type="region of interest" description="Disordered" evidence="1">
    <location>
        <begin position="1"/>
        <end position="77"/>
    </location>
</feature>
<dbReference type="GeneID" id="100208039"/>
<name>A0ABM4DGS3_HYDVU</name>